<dbReference type="Proteomes" id="UP000276178">
    <property type="component" value="Unassembled WGS sequence"/>
</dbReference>
<protein>
    <submittedName>
        <fullName evidence="2">Uncharacterized protein</fullName>
    </submittedName>
</protein>
<dbReference type="EMBL" id="RHHN01000009">
    <property type="protein sequence ID" value="RNB60327.1"/>
    <property type="molecule type" value="Genomic_DNA"/>
</dbReference>
<keyword evidence="4" id="KW-1185">Reference proteome</keyword>
<dbReference type="EMBL" id="BJOD01000005">
    <property type="protein sequence ID" value="GED24686.1"/>
    <property type="molecule type" value="Genomic_DNA"/>
</dbReference>
<dbReference type="GeneID" id="82811351"/>
<evidence type="ECO:0000313" key="1">
    <source>
        <dbReference type="EMBL" id="GED24686.1"/>
    </source>
</evidence>
<sequence>MKLPTTSQHKPVVVSENYDRVDGRSARNTDVKALSLGLAAKNDTGKAAIAAKAWKSTGEAWSTESEELPLHRILDLSLLVCRTLNHFREAYRYEHFYDPQKPVIDRIALQGDALNVAICTDNDTLHDDIKQFSRVLSEDDELIGERLRALARLLKDMGY</sequence>
<evidence type="ECO:0000313" key="2">
    <source>
        <dbReference type="EMBL" id="RNB60327.1"/>
    </source>
</evidence>
<dbReference type="Proteomes" id="UP000317180">
    <property type="component" value="Unassembled WGS sequence"/>
</dbReference>
<reference evidence="1 4" key="2">
    <citation type="submission" date="2019-06" db="EMBL/GenBank/DDBJ databases">
        <title>Whole genome shotgun sequence of Brevibacillus agri NBRC 15538.</title>
        <authorList>
            <person name="Hosoyama A."/>
            <person name="Uohara A."/>
            <person name="Ohji S."/>
            <person name="Ichikawa N."/>
        </authorList>
    </citation>
    <scope>NUCLEOTIDE SEQUENCE [LARGE SCALE GENOMIC DNA]</scope>
    <source>
        <strain evidence="1 4">NBRC 15538</strain>
    </source>
</reference>
<evidence type="ECO:0000313" key="3">
    <source>
        <dbReference type="Proteomes" id="UP000276178"/>
    </source>
</evidence>
<comment type="caution">
    <text evidence="2">The sequence shown here is derived from an EMBL/GenBank/DDBJ whole genome shotgun (WGS) entry which is preliminary data.</text>
</comment>
<dbReference type="OrthoDB" id="1550511at2"/>
<dbReference type="AlphaFoldDB" id="A0A3M8BBA5"/>
<gene>
    <name evidence="1" type="ORF">BAG01nite_07880</name>
    <name evidence="2" type="ORF">EB820_02040</name>
</gene>
<organism evidence="2 3">
    <name type="scientific">Brevibacillus agri</name>
    <dbReference type="NCBI Taxonomy" id="51101"/>
    <lineage>
        <taxon>Bacteria</taxon>
        <taxon>Bacillati</taxon>
        <taxon>Bacillota</taxon>
        <taxon>Bacilli</taxon>
        <taxon>Bacillales</taxon>
        <taxon>Paenibacillaceae</taxon>
        <taxon>Brevibacillus</taxon>
    </lineage>
</organism>
<dbReference type="Pfam" id="PF20140">
    <property type="entry name" value="DUF6530"/>
    <property type="match status" value="1"/>
</dbReference>
<dbReference type="InterPro" id="IPR045352">
    <property type="entry name" value="DUF6530"/>
</dbReference>
<accession>A0A3M8BBA5</accession>
<proteinExistence type="predicted"/>
<evidence type="ECO:0000313" key="4">
    <source>
        <dbReference type="Proteomes" id="UP000317180"/>
    </source>
</evidence>
<reference evidence="2 3" key="1">
    <citation type="submission" date="2018-10" db="EMBL/GenBank/DDBJ databases">
        <title>Phylogenomics of Brevibacillus.</title>
        <authorList>
            <person name="Dunlap C."/>
        </authorList>
    </citation>
    <scope>NUCLEOTIDE SEQUENCE [LARGE SCALE GENOMIC DNA]</scope>
    <source>
        <strain evidence="2 3">NRRL NRS 1219</strain>
    </source>
</reference>
<name>A0A3M8BBA5_9BACL</name>
<dbReference type="RefSeq" id="WP_122952486.1">
    <property type="nucleotide sequence ID" value="NZ_BJOD01000005.1"/>
</dbReference>